<dbReference type="PROSITE" id="PS00690">
    <property type="entry name" value="DEAH_ATP_HELICASE"/>
    <property type="match status" value="1"/>
</dbReference>
<feature type="region of interest" description="Disordered" evidence="12">
    <location>
        <begin position="886"/>
        <end position="910"/>
    </location>
</feature>
<dbReference type="InterPro" id="IPR007502">
    <property type="entry name" value="Helicase-assoc_dom"/>
</dbReference>
<dbReference type="VEuPathDB" id="FungiDB:SI65_03589"/>
<evidence type="ECO:0000259" key="13">
    <source>
        <dbReference type="PROSITE" id="PS51192"/>
    </source>
</evidence>
<dbReference type="GO" id="GO:0003724">
    <property type="term" value="F:RNA helicase activity"/>
    <property type="evidence" value="ECO:0007669"/>
    <property type="project" value="UniProtKB-EC"/>
</dbReference>
<feature type="region of interest" description="Disordered" evidence="12">
    <location>
        <begin position="267"/>
        <end position="305"/>
    </location>
</feature>
<evidence type="ECO:0000256" key="6">
    <source>
        <dbReference type="ARBA" id="ARBA00022801"/>
    </source>
</evidence>
<evidence type="ECO:0000256" key="2">
    <source>
        <dbReference type="ARBA" id="ARBA00012552"/>
    </source>
</evidence>
<dbReference type="PROSITE" id="PS51192">
    <property type="entry name" value="HELICASE_ATP_BIND_1"/>
    <property type="match status" value="1"/>
</dbReference>
<dbReference type="GO" id="GO:1990904">
    <property type="term" value="C:ribonucleoprotein complex"/>
    <property type="evidence" value="ECO:0007669"/>
    <property type="project" value="UniProtKB-ARBA"/>
</dbReference>
<feature type="compositionally biased region" description="Polar residues" evidence="12">
    <location>
        <begin position="68"/>
        <end position="81"/>
    </location>
</feature>
<dbReference type="FunFam" id="3.40.50.300:FF:000819">
    <property type="entry name" value="ATP dependent RNA helicase, putative"/>
    <property type="match status" value="1"/>
</dbReference>
<dbReference type="PANTHER" id="PTHR18934">
    <property type="entry name" value="ATP-DEPENDENT RNA HELICASE"/>
    <property type="match status" value="1"/>
</dbReference>
<keyword evidence="8" id="KW-0067">ATP-binding</keyword>
<keyword evidence="5" id="KW-0547">Nucleotide-binding</keyword>
<feature type="domain" description="Helicase ATP-binding" evidence="13">
    <location>
        <begin position="689"/>
        <end position="860"/>
    </location>
</feature>
<dbReference type="CDD" id="cd17917">
    <property type="entry name" value="DEXHc_RHA-like"/>
    <property type="match status" value="1"/>
</dbReference>
<feature type="domain" description="Helicase C-terminal" evidence="14">
    <location>
        <begin position="936"/>
        <end position="1113"/>
    </location>
</feature>
<comment type="catalytic activity">
    <reaction evidence="11">
        <text>ATP + H2O = ADP + phosphate + H(+)</text>
        <dbReference type="Rhea" id="RHEA:13065"/>
        <dbReference type="ChEBI" id="CHEBI:15377"/>
        <dbReference type="ChEBI" id="CHEBI:15378"/>
        <dbReference type="ChEBI" id="CHEBI:30616"/>
        <dbReference type="ChEBI" id="CHEBI:43474"/>
        <dbReference type="ChEBI" id="CHEBI:456216"/>
        <dbReference type="EC" id="3.6.4.13"/>
    </reaction>
</comment>
<evidence type="ECO:0000256" key="10">
    <source>
        <dbReference type="ARBA" id="ARBA00022946"/>
    </source>
</evidence>
<protein>
    <recommendedName>
        <fullName evidence="2">RNA helicase</fullName>
        <ecNumber evidence="2">3.6.4.13</ecNumber>
    </recommendedName>
</protein>
<feature type="region of interest" description="Disordered" evidence="12">
    <location>
        <begin position="329"/>
        <end position="357"/>
    </location>
</feature>
<comment type="caution">
    <text evidence="15">The sequence shown here is derived from an EMBL/GenBank/DDBJ whole genome shotgun (WGS) entry which is preliminary data.</text>
</comment>
<keyword evidence="6" id="KW-0378">Hydrolase</keyword>
<dbReference type="Gene3D" id="1.20.120.1080">
    <property type="match status" value="1"/>
</dbReference>
<feature type="compositionally biased region" description="Basic and acidic residues" evidence="12">
    <location>
        <begin position="329"/>
        <end position="344"/>
    </location>
</feature>
<dbReference type="SMART" id="SM00847">
    <property type="entry name" value="HA2"/>
    <property type="match status" value="1"/>
</dbReference>
<dbReference type="GO" id="GO:0016787">
    <property type="term" value="F:hydrolase activity"/>
    <property type="evidence" value="ECO:0007669"/>
    <property type="project" value="UniProtKB-KW"/>
</dbReference>
<evidence type="ECO:0000256" key="9">
    <source>
        <dbReference type="ARBA" id="ARBA00022884"/>
    </source>
</evidence>
<dbReference type="SUPFAM" id="SSF52540">
    <property type="entry name" value="P-loop containing nucleoside triphosphate hydrolases"/>
    <property type="match status" value="1"/>
</dbReference>
<keyword evidence="4" id="KW-0934">Plastid</keyword>
<dbReference type="FunFam" id="1.20.120.1080:FF:000002">
    <property type="entry name" value="Putative ATP-dependent RNA helicase DHX36"/>
    <property type="match status" value="1"/>
</dbReference>
<dbReference type="Pfam" id="PF00271">
    <property type="entry name" value="Helicase_C"/>
    <property type="match status" value="1"/>
</dbReference>
<dbReference type="SMART" id="SM00487">
    <property type="entry name" value="DEXDc"/>
    <property type="match status" value="1"/>
</dbReference>
<dbReference type="EC" id="3.6.4.13" evidence="2"/>
<feature type="region of interest" description="Disordered" evidence="12">
    <location>
        <begin position="631"/>
        <end position="650"/>
    </location>
</feature>
<dbReference type="InterPro" id="IPR014001">
    <property type="entry name" value="Helicase_ATP-bd"/>
</dbReference>
<keyword evidence="9" id="KW-0694">RNA-binding</keyword>
<dbReference type="InterPro" id="IPR002464">
    <property type="entry name" value="DNA/RNA_helicase_DEAH_CS"/>
</dbReference>
<evidence type="ECO:0000313" key="15">
    <source>
        <dbReference type="EMBL" id="ODM20536.1"/>
    </source>
</evidence>
<keyword evidence="10" id="KW-0809">Transit peptide</keyword>
<dbReference type="GO" id="GO:0003723">
    <property type="term" value="F:RNA binding"/>
    <property type="evidence" value="ECO:0007669"/>
    <property type="project" value="UniProtKB-KW"/>
</dbReference>
<keyword evidence="3" id="KW-0150">Chloroplast</keyword>
<evidence type="ECO:0000256" key="7">
    <source>
        <dbReference type="ARBA" id="ARBA00022806"/>
    </source>
</evidence>
<evidence type="ECO:0000256" key="12">
    <source>
        <dbReference type="SAM" id="MobiDB-lite"/>
    </source>
</evidence>
<feature type="region of interest" description="Disordered" evidence="12">
    <location>
        <begin position="1"/>
        <end position="81"/>
    </location>
</feature>
<dbReference type="InterPro" id="IPR027417">
    <property type="entry name" value="P-loop_NTPase"/>
</dbReference>
<dbReference type="InterPro" id="IPR011545">
    <property type="entry name" value="DEAD/DEAH_box_helicase_dom"/>
</dbReference>
<keyword evidence="7" id="KW-0347">Helicase</keyword>
<reference evidence="15 16" key="1">
    <citation type="journal article" date="2016" name="BMC Genomics">
        <title>Comparative genomic and transcriptomic analyses of the Fuzhuan brick tea-fermentation fungus Aspergillus cristatus.</title>
        <authorList>
            <person name="Ge Y."/>
            <person name="Wang Y."/>
            <person name="Liu Y."/>
            <person name="Tan Y."/>
            <person name="Ren X."/>
            <person name="Zhang X."/>
            <person name="Hyde K.D."/>
            <person name="Liu Y."/>
            <person name="Liu Z."/>
        </authorList>
    </citation>
    <scope>NUCLEOTIDE SEQUENCE [LARGE SCALE GENOMIC DNA]</scope>
    <source>
        <strain evidence="15 16">GZAAS20.1005</strain>
    </source>
</reference>
<accession>A0A1E3BJH9</accession>
<dbReference type="PANTHER" id="PTHR18934:SF145">
    <property type="entry name" value="ATP-DEPENDENT RNA HELICASE DHX57-RELATED"/>
    <property type="match status" value="1"/>
</dbReference>
<dbReference type="CDD" id="cd18791">
    <property type="entry name" value="SF2_C_RHA"/>
    <property type="match status" value="1"/>
</dbReference>
<evidence type="ECO:0000256" key="3">
    <source>
        <dbReference type="ARBA" id="ARBA00022528"/>
    </source>
</evidence>
<gene>
    <name evidence="15" type="ORF">SI65_03589</name>
</gene>
<evidence type="ECO:0000256" key="11">
    <source>
        <dbReference type="ARBA" id="ARBA00047984"/>
    </source>
</evidence>
<dbReference type="Gene3D" id="3.40.50.300">
    <property type="entry name" value="P-loop containing nucleotide triphosphate hydrolases"/>
    <property type="match status" value="2"/>
</dbReference>
<dbReference type="Pfam" id="PF07717">
    <property type="entry name" value="OB_NTP_bind"/>
    <property type="match status" value="1"/>
</dbReference>
<dbReference type="InterPro" id="IPR011709">
    <property type="entry name" value="DEAD-box_helicase_OB_fold"/>
</dbReference>
<proteinExistence type="predicted"/>
<dbReference type="Pfam" id="PF21010">
    <property type="entry name" value="HA2_C"/>
    <property type="match status" value="1"/>
</dbReference>
<evidence type="ECO:0000256" key="8">
    <source>
        <dbReference type="ARBA" id="ARBA00022840"/>
    </source>
</evidence>
<dbReference type="SMART" id="SM00490">
    <property type="entry name" value="HELICc"/>
    <property type="match status" value="1"/>
</dbReference>
<feature type="compositionally biased region" description="Low complexity" evidence="12">
    <location>
        <begin position="31"/>
        <end position="56"/>
    </location>
</feature>
<dbReference type="InterPro" id="IPR001650">
    <property type="entry name" value="Helicase_C-like"/>
</dbReference>
<dbReference type="EMBL" id="JXNT01000003">
    <property type="protein sequence ID" value="ODM20536.1"/>
    <property type="molecule type" value="Genomic_DNA"/>
</dbReference>
<dbReference type="GO" id="GO:0005524">
    <property type="term" value="F:ATP binding"/>
    <property type="evidence" value="ECO:0007669"/>
    <property type="project" value="UniProtKB-KW"/>
</dbReference>
<evidence type="ECO:0000259" key="14">
    <source>
        <dbReference type="PROSITE" id="PS51194"/>
    </source>
</evidence>
<feature type="compositionally biased region" description="Basic and acidic residues" evidence="12">
    <location>
        <begin position="393"/>
        <end position="404"/>
    </location>
</feature>
<dbReference type="STRING" id="573508.A0A1E3BJH9"/>
<dbReference type="Proteomes" id="UP000094569">
    <property type="component" value="Unassembled WGS sequence"/>
</dbReference>
<dbReference type="FunFam" id="3.40.50.300:FF:000500">
    <property type="entry name" value="ATP-dependent RNA helicase DHX29"/>
    <property type="match status" value="1"/>
</dbReference>
<dbReference type="Pfam" id="PF00270">
    <property type="entry name" value="DEAD"/>
    <property type="match status" value="1"/>
</dbReference>
<sequence length="1466" mass="165458">MPPNNKKKKKPAANPARGFATTSIPSKPKPESATSTPPTAATTTPAESKPTSAAPETDQATPAEGAQPSETQAKDTQSLQQYTPEQLEKHLEDAELQLLVEKYASKCRNDAARHVTKLETERRVMRQQATGSLNVLEWLPTDVLNRILSLVETEECELSPQPGAKRTFSEEDLYMKLWTLKETLVRLGFPETRVDEALKHLLLYFAGNPVPTNRDALWNLDEILDWFALHCDPAELPSYARTGAQLPKDSDKTISWITANARFLSLEGDQPKSGPAQNESKWVKPSKPESKAPTPPALDYDSDSSLEPDTLVPRYLELQTKLYSLCPDLYDKPKKGKKSGRDNTDSSSSDPQIAKVQRKISNIEKDVLFDREEAEYKWREKLEDLKKEASFFRRTQREEEKPPPTEDQEQAEETKPEPELESDVLAAAGDNENADLLGDMFGAEEPELESGVILEELSKATMYVRDFGKFTGLSPRRVLEETCKSRDTACKIIFKDFSASSYQNRKAIEVRWSKPQEVPFDLSLDMVTNKSSAYATYVSMDNIATPTQQQAEAYVSTLALFILFPQNSKEGKAYMRLPAVWRDLWTELATIKKTQEDEIDKKTVTWLKQLVQENNGGFEDDVVLSDNFRRRNGTASKPETPVKTVPRENLGPNDQIAQAWMEKASTPSFHHMMQGRMNLPIWDFKEQILTTLDTHRALIICSETGSGKSTQIPSFILEHEMQQGRPAKIYVTEPRRISAISLARRVSEELGESKNDVGTSRSLIGFAVRLESKVSQSTRLVFATTGVVVRMLERPDDFQDISHVVIDEVHERSIDSDFLLIVLRRLMQRRPDLKLILMSATLEAQRFSNYLGGVPVMNIPGRTFPVEMKYLEDAIELTNYRLTENESNSVVDEDTEEMAESSQGDAGGVQSTLDAYSKQTRETIQNIDEYRLDYQLIKRLVMKIASAPEMSHYSKAILIFMPGMAEIRRLNDEILSEPAFQQGWIVHALHSSIASEDQEKAFNVPPAGMRKIVIATNIAETGITIPDITAVIDTGREKTMRFDERRQLSRLVESFISRANAKQRRGRAGRVQNGICFHLVTKYRHDRLLSEQQTPEMLRLSLQDLVLRVKICKLGEVEPTLLEAVDPPSSKNIRRAIDSLKEVKALTNTENLTPLGTQLAKLPLDVFLGKLIIHGAFFKCLDAAISIAAILSSKSPFVSTMGSNSQKEVARLSFRKGDSDLLTVYNAYCAWKRARSTPGSNEYAFCRKNFLSSQTLLNIEDIKMQLVVSIADAGLLQLDASQKTSLNRARSGGRNRQFFTIPEEYDINSSNDTAVNSVVAWSFYPKLLTREGKGWRNVSNNQSVTLHPTSVNKQADASVKWVSFYHLMQARNRNYNAHETSAVDDFAIALLCGDAEFKMYSGVISIDANRIRFAVRDWKSMLALKVFSARIREILAGTFREPQRRLSYKQQQWIEIWQTIFSQAKQ</sequence>
<feature type="region of interest" description="Disordered" evidence="12">
    <location>
        <begin position="393"/>
        <end position="420"/>
    </location>
</feature>
<dbReference type="PROSITE" id="PS51194">
    <property type="entry name" value="HELICASE_CTER"/>
    <property type="match status" value="1"/>
</dbReference>
<evidence type="ECO:0000313" key="16">
    <source>
        <dbReference type="Proteomes" id="UP000094569"/>
    </source>
</evidence>
<name>A0A1E3BJH9_ASPCR</name>
<organism evidence="15 16">
    <name type="scientific">Aspergillus cristatus</name>
    <name type="common">Chinese Fuzhuan brick tea-fermentation fungus</name>
    <name type="synonym">Eurotium cristatum</name>
    <dbReference type="NCBI Taxonomy" id="573508"/>
    <lineage>
        <taxon>Eukaryota</taxon>
        <taxon>Fungi</taxon>
        <taxon>Dikarya</taxon>
        <taxon>Ascomycota</taxon>
        <taxon>Pezizomycotina</taxon>
        <taxon>Eurotiomycetes</taxon>
        <taxon>Eurotiomycetidae</taxon>
        <taxon>Eurotiales</taxon>
        <taxon>Aspergillaceae</taxon>
        <taxon>Aspergillus</taxon>
        <taxon>Aspergillus subgen. Aspergillus</taxon>
    </lineage>
</organism>
<evidence type="ECO:0000256" key="4">
    <source>
        <dbReference type="ARBA" id="ARBA00022640"/>
    </source>
</evidence>
<dbReference type="OrthoDB" id="5600252at2759"/>
<evidence type="ECO:0000256" key="1">
    <source>
        <dbReference type="ARBA" id="ARBA00004229"/>
    </source>
</evidence>
<evidence type="ECO:0000256" key="5">
    <source>
        <dbReference type="ARBA" id="ARBA00022741"/>
    </source>
</evidence>
<keyword evidence="16" id="KW-1185">Reference proteome</keyword>
<feature type="compositionally biased region" description="Polar residues" evidence="12">
    <location>
        <begin position="900"/>
        <end position="910"/>
    </location>
</feature>
<feature type="compositionally biased region" description="Basic residues" evidence="12">
    <location>
        <begin position="1"/>
        <end position="11"/>
    </location>
</feature>
<comment type="subcellular location">
    <subcellularLocation>
        <location evidence="1">Plastid</location>
        <location evidence="1">Chloroplast</location>
    </subcellularLocation>
</comment>